<feature type="compositionally biased region" description="Low complexity" evidence="4">
    <location>
        <begin position="642"/>
        <end position="653"/>
    </location>
</feature>
<dbReference type="InterPro" id="IPR036864">
    <property type="entry name" value="Zn2-C6_fun-type_DNA-bd_sf"/>
</dbReference>
<protein>
    <recommendedName>
        <fullName evidence="5">Zn(2)-C6 fungal-type domain-containing protein</fullName>
    </recommendedName>
</protein>
<dbReference type="PANTHER" id="PTHR47840:SF1">
    <property type="entry name" value="ZN(II)2CYS6 TRANSCRIPTION FACTOR (EUROFUNG)"/>
    <property type="match status" value="1"/>
</dbReference>
<dbReference type="PANTHER" id="PTHR47840">
    <property type="entry name" value="ZN(II)2CYS6 TRANSCRIPTION FACTOR (EUROFUNG)-RELATED"/>
    <property type="match status" value="1"/>
</dbReference>
<dbReference type="GO" id="GO:0000981">
    <property type="term" value="F:DNA-binding transcription factor activity, RNA polymerase II-specific"/>
    <property type="evidence" value="ECO:0007669"/>
    <property type="project" value="InterPro"/>
</dbReference>
<dbReference type="GO" id="GO:0008270">
    <property type="term" value="F:zinc ion binding"/>
    <property type="evidence" value="ECO:0007669"/>
    <property type="project" value="InterPro"/>
</dbReference>
<feature type="region of interest" description="Disordered" evidence="4">
    <location>
        <begin position="83"/>
        <end position="111"/>
    </location>
</feature>
<dbReference type="PROSITE" id="PS50048">
    <property type="entry name" value="ZN2_CY6_FUNGAL_2"/>
    <property type="match status" value="1"/>
</dbReference>
<reference evidence="6 7" key="1">
    <citation type="journal article" date="2020" name="Genome Biol. Evol.">
        <title>Comparative genomics of Sclerotiniaceae.</title>
        <authorList>
            <person name="Valero Jimenez C.A."/>
            <person name="Steentjes M."/>
            <person name="Scholten O.E."/>
            <person name="Van Kan J.A.L."/>
        </authorList>
    </citation>
    <scope>NUCLEOTIDE SEQUENCE [LARGE SCALE GENOMIC DNA]</scope>
    <source>
        <strain evidence="6 7">MUCL 94</strain>
    </source>
</reference>
<dbReference type="RefSeq" id="XP_038731089.1">
    <property type="nucleotide sequence ID" value="XM_038878251.1"/>
</dbReference>
<feature type="domain" description="Zn(2)-C6 fungal-type" evidence="5">
    <location>
        <begin position="19"/>
        <end position="51"/>
    </location>
</feature>
<evidence type="ECO:0000256" key="3">
    <source>
        <dbReference type="ARBA" id="ARBA00023242"/>
    </source>
</evidence>
<evidence type="ECO:0000259" key="5">
    <source>
        <dbReference type="PROSITE" id="PS50048"/>
    </source>
</evidence>
<evidence type="ECO:0000313" key="7">
    <source>
        <dbReference type="Proteomes" id="UP000710849"/>
    </source>
</evidence>
<feature type="compositionally biased region" description="Polar residues" evidence="4">
    <location>
        <begin position="85"/>
        <end position="94"/>
    </location>
</feature>
<dbReference type="CDD" id="cd00067">
    <property type="entry name" value="GAL4"/>
    <property type="match status" value="1"/>
</dbReference>
<keyword evidence="1" id="KW-0805">Transcription regulation</keyword>
<proteinExistence type="predicted"/>
<dbReference type="Gene3D" id="4.10.240.10">
    <property type="entry name" value="Zn(2)-C6 fungal-type DNA-binding domain"/>
    <property type="match status" value="1"/>
</dbReference>
<gene>
    <name evidence="6" type="ORF">EAE97_007737</name>
</gene>
<dbReference type="GeneID" id="62151325"/>
<dbReference type="AlphaFoldDB" id="A0A9P5ID95"/>
<dbReference type="EMBL" id="RCSW01000015">
    <property type="protein sequence ID" value="KAF7937941.1"/>
    <property type="molecule type" value="Genomic_DNA"/>
</dbReference>
<dbReference type="SUPFAM" id="SSF57701">
    <property type="entry name" value="Zn2/Cys6 DNA-binding domain"/>
    <property type="match status" value="1"/>
</dbReference>
<feature type="compositionally biased region" description="Basic and acidic residues" evidence="4">
    <location>
        <begin position="661"/>
        <end position="677"/>
    </location>
</feature>
<keyword evidence="3" id="KW-0539">Nucleus</keyword>
<evidence type="ECO:0000256" key="2">
    <source>
        <dbReference type="ARBA" id="ARBA00023163"/>
    </source>
</evidence>
<keyword evidence="2" id="KW-0804">Transcription</keyword>
<comment type="caution">
    <text evidence="6">The sequence shown here is derived from an EMBL/GenBank/DDBJ whole genome shotgun (WGS) entry which is preliminary data.</text>
</comment>
<evidence type="ECO:0000256" key="4">
    <source>
        <dbReference type="SAM" id="MobiDB-lite"/>
    </source>
</evidence>
<dbReference type="InterPro" id="IPR001138">
    <property type="entry name" value="Zn2Cys6_DnaBD"/>
</dbReference>
<dbReference type="CDD" id="cd12148">
    <property type="entry name" value="fungal_TF_MHR"/>
    <property type="match status" value="1"/>
</dbReference>
<evidence type="ECO:0000313" key="6">
    <source>
        <dbReference type="EMBL" id="KAF7937941.1"/>
    </source>
</evidence>
<organism evidence="6 7">
    <name type="scientific">Botrytis byssoidea</name>
    <dbReference type="NCBI Taxonomy" id="139641"/>
    <lineage>
        <taxon>Eukaryota</taxon>
        <taxon>Fungi</taxon>
        <taxon>Dikarya</taxon>
        <taxon>Ascomycota</taxon>
        <taxon>Pezizomycotina</taxon>
        <taxon>Leotiomycetes</taxon>
        <taxon>Helotiales</taxon>
        <taxon>Sclerotiniaceae</taxon>
        <taxon>Botrytis</taxon>
    </lineage>
</organism>
<feature type="region of interest" description="Disordered" evidence="4">
    <location>
        <begin position="639"/>
        <end position="684"/>
    </location>
</feature>
<sequence>MLPQSHPTLRKGMRKGTHNCHECRKRKVRCIFTKESTICGNCELKGPRCTERRRELIQAGNVDTRESLREKIKRLEALIEDYGRKSSSSTSNENWGAKLTPPSTPSSLEALASVDKTPSQDIDPIVTLFQNAIWRSQGSDLIPQRISKLYKAENPATAKKRIRTCESLLSGLIPPVFREIVVNATCSWWYTWRPLGSILLSSTGNANSTLPDFILWALESPDPSIIGIVILCIAVCLQQLETRIHQYIIRQLPSLPGTLFQEYFEKVDRLIINDGDYTSTKESIETIVFAAKIYMNLGLNRKCWILTHQAISYSQLLNLHRPHPSTDKNSLERNQRIQSWLSLCAGDVYLSLLLRLPYAADGRTILTTYNQESPTAQFHHNLIILSSKVIDRNQRSLHLSILHTQKIQTSLHSTTQTLPPSFWDPQTSLSQNKISRPEYLEQVAAQSWYYHLLVLLHMPLMLQSVLDPTLETHRTQCLAAARNLLRIWHIMRSDMHSAFEMLKLIDYQSFVCSTLLILSMLGYGSCENGGRDENENENEHNDRELLARTIVTLAQACTSLGNLVVKQAVQGLESLLQMGRGNCPRKQKGRMSEGEDSSLGNPYAKIVVPYVGVITISPGEYYSAIKDAVDEGAEAQLRTAMHTQSQNQTQSHSAPFSFSLESDHNHTHDHNHEESYHDNTNTRYENTGALGEAREVPVDTEGQRQTQMEWTSIDFYWASNFTAGFEDDWAWLNGLGG</sequence>
<evidence type="ECO:0000256" key="1">
    <source>
        <dbReference type="ARBA" id="ARBA00023015"/>
    </source>
</evidence>
<dbReference type="Proteomes" id="UP000710849">
    <property type="component" value="Unassembled WGS sequence"/>
</dbReference>
<keyword evidence="7" id="KW-1185">Reference proteome</keyword>
<name>A0A9P5ID95_9HELO</name>
<accession>A0A9P5ID95</accession>